<name>A0A6M3Y030_9ZZZZ</name>
<evidence type="ECO:0000256" key="1">
    <source>
        <dbReference type="SAM" id="MobiDB-lite"/>
    </source>
</evidence>
<dbReference type="EMBL" id="MT145098">
    <property type="protein sequence ID" value="QJI03557.1"/>
    <property type="molecule type" value="Genomic_DNA"/>
</dbReference>
<accession>A0A6M3Y030</accession>
<sequence>MPRMGGYVPADHKTRHQDGGRDEISIASLSGDPADTINESLLTTRGDMIRRSATVPERFAKGTSGKLLRMGANDPDWSAELFGEGHITILPIAYNSIGQGTWSSTDGAVLGGAYLGQSVSIADGDNISYKVYLDAGTYTLAFITSTHSDMAILDFDIDDVEVASFDCYSATFVSSVLKTQTGIVVSSAGLKTLKARVHGKNASATSYQMRIQAIILWRTA</sequence>
<feature type="compositionally biased region" description="Basic and acidic residues" evidence="1">
    <location>
        <begin position="10"/>
        <end position="20"/>
    </location>
</feature>
<dbReference type="AlphaFoldDB" id="A0A6M3Y030"/>
<protein>
    <submittedName>
        <fullName evidence="2">Uncharacterized protein</fullName>
    </submittedName>
</protein>
<evidence type="ECO:0000313" key="2">
    <source>
        <dbReference type="EMBL" id="QJI03557.1"/>
    </source>
</evidence>
<reference evidence="2" key="1">
    <citation type="submission" date="2020-03" db="EMBL/GenBank/DDBJ databases">
        <title>The deep terrestrial virosphere.</title>
        <authorList>
            <person name="Holmfeldt K."/>
            <person name="Nilsson E."/>
            <person name="Simone D."/>
            <person name="Lopez-Fernandez M."/>
            <person name="Wu X."/>
            <person name="de Brujin I."/>
            <person name="Lundin D."/>
            <person name="Andersson A."/>
            <person name="Bertilsson S."/>
            <person name="Dopson M."/>
        </authorList>
    </citation>
    <scope>NUCLEOTIDE SEQUENCE</scope>
    <source>
        <strain evidence="2">TM448B04658</strain>
    </source>
</reference>
<organism evidence="2">
    <name type="scientific">viral metagenome</name>
    <dbReference type="NCBI Taxonomy" id="1070528"/>
    <lineage>
        <taxon>unclassified sequences</taxon>
        <taxon>metagenomes</taxon>
        <taxon>organismal metagenomes</taxon>
    </lineage>
</organism>
<proteinExistence type="predicted"/>
<gene>
    <name evidence="2" type="ORF">TM448B04658_0009</name>
</gene>
<feature type="region of interest" description="Disordered" evidence="1">
    <location>
        <begin position="1"/>
        <end position="20"/>
    </location>
</feature>